<dbReference type="EMBL" id="UINC01000675">
    <property type="protein sequence ID" value="SUZ59382.1"/>
    <property type="molecule type" value="Genomic_DNA"/>
</dbReference>
<evidence type="ECO:0000256" key="2">
    <source>
        <dbReference type="ARBA" id="ARBA00022490"/>
    </source>
</evidence>
<dbReference type="GO" id="GO:0000902">
    <property type="term" value="P:cell morphogenesis"/>
    <property type="evidence" value="ECO:0007669"/>
    <property type="project" value="InterPro"/>
</dbReference>
<dbReference type="NCBIfam" id="NF010539">
    <property type="entry name" value="PRK13927.1"/>
    <property type="match status" value="1"/>
</dbReference>
<dbReference type="SUPFAM" id="SSF53067">
    <property type="entry name" value="Actin-like ATPase domain"/>
    <property type="match status" value="2"/>
</dbReference>
<evidence type="ECO:0000256" key="5">
    <source>
        <dbReference type="ARBA" id="ARBA00022960"/>
    </source>
</evidence>
<evidence type="ECO:0000256" key="6">
    <source>
        <dbReference type="ARBA" id="ARBA00023458"/>
    </source>
</evidence>
<organism evidence="7">
    <name type="scientific">marine metagenome</name>
    <dbReference type="NCBI Taxonomy" id="408172"/>
    <lineage>
        <taxon>unclassified sequences</taxon>
        <taxon>metagenomes</taxon>
        <taxon>ecological metagenomes</taxon>
    </lineage>
</organism>
<dbReference type="PANTHER" id="PTHR42749:SF1">
    <property type="entry name" value="CELL SHAPE-DETERMINING PROTEIN MREB"/>
    <property type="match status" value="1"/>
</dbReference>
<dbReference type="InterPro" id="IPR004753">
    <property type="entry name" value="MreB"/>
</dbReference>
<dbReference type="InterPro" id="IPR056546">
    <property type="entry name" value="MreB_MamK-like"/>
</dbReference>
<dbReference type="GO" id="GO:0008360">
    <property type="term" value="P:regulation of cell shape"/>
    <property type="evidence" value="ECO:0007669"/>
    <property type="project" value="UniProtKB-KW"/>
</dbReference>
<dbReference type="AlphaFoldDB" id="A0A381NXP6"/>
<gene>
    <name evidence="7" type="ORF">METZ01_LOCUS12236</name>
</gene>
<comment type="subcellular location">
    <subcellularLocation>
        <location evidence="1">Cytoplasm</location>
    </subcellularLocation>
</comment>
<evidence type="ECO:0000256" key="3">
    <source>
        <dbReference type="ARBA" id="ARBA00022741"/>
    </source>
</evidence>
<dbReference type="CDD" id="cd10225">
    <property type="entry name" value="ASKHA_NBD_MreB-like"/>
    <property type="match status" value="1"/>
</dbReference>
<keyword evidence="4" id="KW-0067">ATP-binding</keyword>
<evidence type="ECO:0000313" key="7">
    <source>
        <dbReference type="EMBL" id="SUZ59382.1"/>
    </source>
</evidence>
<name>A0A381NXP6_9ZZZZ</name>
<dbReference type="Gene3D" id="3.30.420.40">
    <property type="match status" value="3"/>
</dbReference>
<sequence>MQGFLSLISSDMAIDLGTANTLVYLKKSGIVVNEPSVVAVEGPPDRIRILAVGEKAKKMLGRTPENIKAILPMKDGVIADFIAAEEMIKYFIQKATPKKTLLSPKIIICVPTSATPVERKAIQEAGIAAGARRVYLIEESMAAAIGADLPVTEPVGSMIVDVGGGTTEVAIVSLEGIVYSKSIRAGGNKFDESIISYLRRNENLIIGEVTAENVKKMIGSGIIPKHGEGKKIIIKGRDTIDGVLKEKEVSERQISESLAEPLFDIVETIKEGLEMVPPELSGDIMEHGITLTGGGSLLRNTDIVVQNATGIEVRYANDPLFSVVLGTGKVLENLKDMQRSLSSTYGGYS</sequence>
<protein>
    <recommendedName>
        <fullName evidence="8">Cell shape-determining protein MreB</fullName>
    </recommendedName>
</protein>
<dbReference type="GO" id="GO:0005737">
    <property type="term" value="C:cytoplasm"/>
    <property type="evidence" value="ECO:0007669"/>
    <property type="project" value="UniProtKB-SubCell"/>
</dbReference>
<evidence type="ECO:0000256" key="1">
    <source>
        <dbReference type="ARBA" id="ARBA00004496"/>
    </source>
</evidence>
<dbReference type="Pfam" id="PF06723">
    <property type="entry name" value="MreB_Mbl"/>
    <property type="match status" value="1"/>
</dbReference>
<evidence type="ECO:0008006" key="8">
    <source>
        <dbReference type="Google" id="ProtNLM"/>
    </source>
</evidence>
<dbReference type="NCBIfam" id="TIGR00904">
    <property type="entry name" value="mreB"/>
    <property type="match status" value="1"/>
</dbReference>
<keyword evidence="3" id="KW-0547">Nucleotide-binding</keyword>
<dbReference type="PANTHER" id="PTHR42749">
    <property type="entry name" value="CELL SHAPE-DETERMINING PROTEIN MREB"/>
    <property type="match status" value="1"/>
</dbReference>
<dbReference type="PRINTS" id="PR01652">
    <property type="entry name" value="SHAPEPROTEIN"/>
</dbReference>
<proteinExistence type="inferred from homology"/>
<comment type="similarity">
    <text evidence="6">Belongs to the FtsA/MreB family.</text>
</comment>
<accession>A0A381NXP6</accession>
<dbReference type="HAMAP" id="MF_02207">
    <property type="entry name" value="MreB"/>
    <property type="match status" value="1"/>
</dbReference>
<evidence type="ECO:0000256" key="4">
    <source>
        <dbReference type="ARBA" id="ARBA00022840"/>
    </source>
</evidence>
<keyword evidence="2" id="KW-0963">Cytoplasm</keyword>
<dbReference type="GO" id="GO:0005524">
    <property type="term" value="F:ATP binding"/>
    <property type="evidence" value="ECO:0007669"/>
    <property type="project" value="UniProtKB-KW"/>
</dbReference>
<reference evidence="7" key="1">
    <citation type="submission" date="2018-05" db="EMBL/GenBank/DDBJ databases">
        <authorList>
            <person name="Lanie J.A."/>
            <person name="Ng W.-L."/>
            <person name="Kazmierczak K.M."/>
            <person name="Andrzejewski T.M."/>
            <person name="Davidsen T.M."/>
            <person name="Wayne K.J."/>
            <person name="Tettelin H."/>
            <person name="Glass J.I."/>
            <person name="Rusch D."/>
            <person name="Podicherti R."/>
            <person name="Tsui H.-C.T."/>
            <person name="Winkler M.E."/>
        </authorList>
    </citation>
    <scope>NUCLEOTIDE SEQUENCE</scope>
</reference>
<dbReference type="InterPro" id="IPR043129">
    <property type="entry name" value="ATPase_NBD"/>
</dbReference>
<keyword evidence="5" id="KW-0133">Cell shape</keyword>